<feature type="domain" description="C2H2-type" evidence="3">
    <location>
        <begin position="18"/>
        <end position="50"/>
    </location>
</feature>
<keyword evidence="1" id="KW-0863">Zinc-finger</keyword>
<protein>
    <recommendedName>
        <fullName evidence="3">C2H2-type domain-containing protein</fullName>
    </recommendedName>
</protein>
<dbReference type="Pfam" id="PF18759">
    <property type="entry name" value="Plavaka"/>
    <property type="match status" value="1"/>
</dbReference>
<dbReference type="InterPro" id="IPR013087">
    <property type="entry name" value="Znf_C2H2_type"/>
</dbReference>
<evidence type="ECO:0000313" key="4">
    <source>
        <dbReference type="EMBL" id="OCH84269.1"/>
    </source>
</evidence>
<feature type="region of interest" description="Disordered" evidence="2">
    <location>
        <begin position="68"/>
        <end position="93"/>
    </location>
</feature>
<accession>A0A8E2ALY0</accession>
<dbReference type="GO" id="GO:0008270">
    <property type="term" value="F:zinc ion binding"/>
    <property type="evidence" value="ECO:0007669"/>
    <property type="project" value="UniProtKB-KW"/>
</dbReference>
<reference evidence="4 5" key="1">
    <citation type="submission" date="2016-07" db="EMBL/GenBank/DDBJ databases">
        <title>Draft genome of the white-rot fungus Obba rivulosa 3A-2.</title>
        <authorList>
            <consortium name="DOE Joint Genome Institute"/>
            <person name="Miettinen O."/>
            <person name="Riley R."/>
            <person name="Acob R."/>
            <person name="Barry K."/>
            <person name="Cullen D."/>
            <person name="De Vries R."/>
            <person name="Hainaut M."/>
            <person name="Hatakka A."/>
            <person name="Henrissat B."/>
            <person name="Hilden K."/>
            <person name="Kuo R."/>
            <person name="Labutti K."/>
            <person name="Lipzen A."/>
            <person name="Makela M.R."/>
            <person name="Sandor L."/>
            <person name="Spatafora J.W."/>
            <person name="Grigoriev I.V."/>
            <person name="Hibbett D.S."/>
        </authorList>
    </citation>
    <scope>NUCLEOTIDE SEQUENCE [LARGE SCALE GENOMIC DNA]</scope>
    <source>
        <strain evidence="4 5">3A-2</strain>
    </source>
</reference>
<sequence length="931" mass="106221">MQKDVPTTPVPADTTFKLRCHFYGDSCKRSFKSTNSLTKHMRSAHRNEALPRKARIALQVREALDTVPDSSAFEQDEEMSWSEYDDEDDEGITRRYHPGLSARPCDEKGQLLAKDTPLPPRSVRALDDFSPFDNRTQFEMADFLYTRSKMSAKNIAFLSILWAATLVKYDDSPPFLGTKPLYDKVDSIPLSDVAWNMLSFTASNSLQDANPVRKPWMMATYDIWYRDPRAIIHNMLANPDFDGEFDYTPMREHLPKDAGLHRKNFMSSDWAWDQADEIAENPKTHGLMFVPIILSSDKTTVSVATGQNEYYLLYASIENVHNNVRRAHWNAVALIGFFAIPKRMETPEVVRCPEGHFHKAMYGIGPYIADYPEQVLLAYIVCNAEPPDIDKGGGFRWKAHTEAIIDQLEFGEMWEGYSVVGDITPFTSEFPCADIHELLAPDILHQLIKGTFKDHLVSWVEEYLVKIHGRPEADRILADIDRRIAVAPPFSNLRRFPEGRGFKQWTGDDSKALMKVWLPAIAGYVPAKMVKAISAFLDFCYIAHRNVHTPDSIKQLDDALRHFHKHRIIFQTSGVRPAGFALPRQHSLMHYKELIIMYGAPNRLCSSITESKHIKAVKEPWRQSNKYKALGQILLTNQRLDKLAAILHFFVSSCVAEPSFLVVGVGQLRAINPDLEDMLLNGCPSEDKDEVMAAKKKQQKPAEDLGDVDGPAHPQNVQMLSAYIHQPQLLELIQRFLRVQTQPNASHDSIQIRLDQCPIYRGKIYTYHSATATYFAPSDPCGVGGMHREHIRGTPSWYHGSPRFDCVFLEPEQNCDSINRFGIARLKLLFSIKHQSVSYPCALVHWYEVLGDAPDNRTGMWIIKLKFHDRRRHNPHVSVVHLDTLLRAAHLMPCFGRSAIGVDIRAHYALNRFKAFYLNKYIDHHACRVSN</sequence>
<dbReference type="OrthoDB" id="3199698at2759"/>
<feature type="compositionally biased region" description="Acidic residues" evidence="2">
    <location>
        <begin position="74"/>
        <end position="90"/>
    </location>
</feature>
<gene>
    <name evidence="4" type="ORF">OBBRIDRAFT_815526</name>
</gene>
<proteinExistence type="predicted"/>
<dbReference type="AlphaFoldDB" id="A0A8E2ALY0"/>
<evidence type="ECO:0000256" key="2">
    <source>
        <dbReference type="SAM" id="MobiDB-lite"/>
    </source>
</evidence>
<keyword evidence="1" id="KW-0862">Zinc</keyword>
<dbReference type="Proteomes" id="UP000250043">
    <property type="component" value="Unassembled WGS sequence"/>
</dbReference>
<organism evidence="4 5">
    <name type="scientific">Obba rivulosa</name>
    <dbReference type="NCBI Taxonomy" id="1052685"/>
    <lineage>
        <taxon>Eukaryota</taxon>
        <taxon>Fungi</taxon>
        <taxon>Dikarya</taxon>
        <taxon>Basidiomycota</taxon>
        <taxon>Agaricomycotina</taxon>
        <taxon>Agaricomycetes</taxon>
        <taxon>Polyporales</taxon>
        <taxon>Gelatoporiaceae</taxon>
        <taxon>Obba</taxon>
    </lineage>
</organism>
<evidence type="ECO:0000256" key="1">
    <source>
        <dbReference type="PROSITE-ProRule" id="PRU00042"/>
    </source>
</evidence>
<dbReference type="EMBL" id="KV722697">
    <property type="protein sequence ID" value="OCH84269.1"/>
    <property type="molecule type" value="Genomic_DNA"/>
</dbReference>
<keyword evidence="5" id="KW-1185">Reference proteome</keyword>
<dbReference type="PROSITE" id="PS50157">
    <property type="entry name" value="ZINC_FINGER_C2H2_2"/>
    <property type="match status" value="1"/>
</dbReference>
<name>A0A8E2ALY0_9APHY</name>
<evidence type="ECO:0000259" key="3">
    <source>
        <dbReference type="PROSITE" id="PS50157"/>
    </source>
</evidence>
<dbReference type="InterPro" id="IPR041078">
    <property type="entry name" value="Plavaka"/>
</dbReference>
<evidence type="ECO:0000313" key="5">
    <source>
        <dbReference type="Proteomes" id="UP000250043"/>
    </source>
</evidence>
<keyword evidence="1" id="KW-0479">Metal-binding</keyword>